<dbReference type="PANTHER" id="PTHR15502">
    <property type="entry name" value="CALCINEURIN-BINDING PROTEIN CABIN 1-RELATED"/>
    <property type="match status" value="1"/>
</dbReference>
<dbReference type="GO" id="GO:0005634">
    <property type="term" value="C:nucleus"/>
    <property type="evidence" value="ECO:0007669"/>
    <property type="project" value="UniProtKB-SubCell"/>
</dbReference>
<dbReference type="EMBL" id="KK118812">
    <property type="protein sequence ID" value="KFM73924.1"/>
    <property type="molecule type" value="Genomic_DNA"/>
</dbReference>
<dbReference type="GO" id="GO:0031491">
    <property type="term" value="F:nucleosome binding"/>
    <property type="evidence" value="ECO:0007669"/>
    <property type="project" value="TreeGrafter"/>
</dbReference>
<organism evidence="4 5">
    <name type="scientific">Stegodyphus mimosarum</name>
    <name type="common">African social velvet spider</name>
    <dbReference type="NCBI Taxonomy" id="407821"/>
    <lineage>
        <taxon>Eukaryota</taxon>
        <taxon>Metazoa</taxon>
        <taxon>Ecdysozoa</taxon>
        <taxon>Arthropoda</taxon>
        <taxon>Chelicerata</taxon>
        <taxon>Arachnida</taxon>
        <taxon>Araneae</taxon>
        <taxon>Araneomorphae</taxon>
        <taxon>Entelegynae</taxon>
        <taxon>Eresoidea</taxon>
        <taxon>Eresidae</taxon>
        <taxon>Stegodyphus</taxon>
    </lineage>
</organism>
<protein>
    <submittedName>
        <fullName evidence="4">Calcineurin-binding protein cabin-1</fullName>
    </submittedName>
</protein>
<dbReference type="InterPro" id="IPR033053">
    <property type="entry name" value="Hir3/CABIN1"/>
</dbReference>
<reference evidence="4 5" key="1">
    <citation type="submission" date="2013-11" db="EMBL/GenBank/DDBJ databases">
        <title>Genome sequencing of Stegodyphus mimosarum.</title>
        <authorList>
            <person name="Bechsgaard J."/>
        </authorList>
    </citation>
    <scope>NUCLEOTIDE SEQUENCE [LARGE SCALE GENOMIC DNA]</scope>
</reference>
<keyword evidence="2" id="KW-0539">Nucleus</keyword>
<evidence type="ECO:0000313" key="5">
    <source>
        <dbReference type="Proteomes" id="UP000054359"/>
    </source>
</evidence>
<evidence type="ECO:0000256" key="3">
    <source>
        <dbReference type="SAM" id="MobiDB-lite"/>
    </source>
</evidence>
<dbReference type="STRING" id="407821.A0A087U985"/>
<evidence type="ECO:0000313" key="4">
    <source>
        <dbReference type="EMBL" id="KFM73924.1"/>
    </source>
</evidence>
<proteinExistence type="predicted"/>
<keyword evidence="5" id="KW-1185">Reference proteome</keyword>
<name>A0A087U985_STEMI</name>
<comment type="subcellular location">
    <subcellularLocation>
        <location evidence="1">Nucleus</location>
    </subcellularLocation>
</comment>
<dbReference type="PANTHER" id="PTHR15502:SF7">
    <property type="entry name" value="CALCINEURIN-BINDING PROTEIN CABIN-1"/>
    <property type="match status" value="1"/>
</dbReference>
<dbReference type="Proteomes" id="UP000054359">
    <property type="component" value="Unassembled WGS sequence"/>
</dbReference>
<sequence>MKSDQLPLNSPVSSWSEACSSNSTSNVPASHASLQNGGLLQLATVPNGEVQSQQVDPNHIEMEVDDVPNVCNINMLPNSYTLMLPQTDLQPTDLSIYNDSTSNTKRTAKRKRLLSELSEFAAKRRSTRVRNPAVKKAHDNINYQELLQKFLPSKLIGDGKYDDQDDDSDPLSQDKASGDHTYGQAAENEKKDNSKVAIDSSYLSSTEKDDVTHFIANNQSNGGIIDLLYNYTVSLAKKNHFVW</sequence>
<feature type="region of interest" description="Disordered" evidence="3">
    <location>
        <begin position="158"/>
        <end position="193"/>
    </location>
</feature>
<accession>A0A087U985</accession>
<gene>
    <name evidence="4" type="ORF">X975_08369</name>
</gene>
<dbReference type="GO" id="GO:0006325">
    <property type="term" value="P:chromatin organization"/>
    <property type="evidence" value="ECO:0007669"/>
    <property type="project" value="InterPro"/>
</dbReference>
<dbReference type="AlphaFoldDB" id="A0A087U985"/>
<dbReference type="OrthoDB" id="10389602at2759"/>
<feature type="non-terminal residue" evidence="4">
    <location>
        <position position="243"/>
    </location>
</feature>
<evidence type="ECO:0000256" key="1">
    <source>
        <dbReference type="ARBA" id="ARBA00004123"/>
    </source>
</evidence>
<evidence type="ECO:0000256" key="2">
    <source>
        <dbReference type="ARBA" id="ARBA00023242"/>
    </source>
</evidence>
<feature type="region of interest" description="Disordered" evidence="3">
    <location>
        <begin position="1"/>
        <end position="32"/>
    </location>
</feature>